<evidence type="ECO:0000256" key="3">
    <source>
        <dbReference type="ARBA" id="ARBA00023163"/>
    </source>
</evidence>
<dbReference type="InterPro" id="IPR050137">
    <property type="entry name" value="PyrR_bifunctional"/>
</dbReference>
<protein>
    <recommendedName>
        <fullName evidence="4">Bifunctional protein PyrR</fullName>
    </recommendedName>
    <domain>
        <recommendedName>
            <fullName evidence="4">Pyrimidine operon regulatory protein</fullName>
        </recommendedName>
    </domain>
    <domain>
        <recommendedName>
            <fullName evidence="4">Uracil phosphoribosyltransferase</fullName>
            <shortName evidence="4">UPRTase</shortName>
            <ecNumber evidence="4">2.4.2.9</ecNumber>
        </recommendedName>
    </domain>
</protein>
<dbReference type="EC" id="2.4.2.9" evidence="4"/>
<keyword evidence="7" id="KW-1185">Reference proteome</keyword>
<feature type="domain" description="Phosphoribosyltransferase" evidence="5">
    <location>
        <begin position="11"/>
        <end position="147"/>
    </location>
</feature>
<sequence>MTARLVLQSADITRALTRISHEILESNRGASDLVLLGIPTRGVILARRLGEILDSIEPGSVAVGFLDVTMYRDDLAKNPTRAPSPTQIPAGGIDGKTVVLVDDVLYSGRTIRAALDALNDIGRPRAVRLAALVDRGHRELPIRADFVGKNLPTAASERINVRLVEVDGADEVTIETAGGGQA</sequence>
<comment type="caution">
    <text evidence="6">The sequence shown here is derived from an EMBL/GenBank/DDBJ whole genome shotgun (WGS) entry which is preliminary data.</text>
</comment>
<dbReference type="EMBL" id="JBEPSJ010000001">
    <property type="protein sequence ID" value="MET4581380.1"/>
    <property type="molecule type" value="Genomic_DNA"/>
</dbReference>
<evidence type="ECO:0000256" key="2">
    <source>
        <dbReference type="ARBA" id="ARBA00023015"/>
    </source>
</evidence>
<reference evidence="6 7" key="1">
    <citation type="submission" date="2024-06" db="EMBL/GenBank/DDBJ databases">
        <title>Sorghum-associated microbial communities from plants grown in Nebraska, USA.</title>
        <authorList>
            <person name="Schachtman D."/>
        </authorList>
    </citation>
    <scope>NUCLEOTIDE SEQUENCE [LARGE SCALE GENOMIC DNA]</scope>
    <source>
        <strain evidence="6 7">2857</strain>
    </source>
</reference>
<comment type="similarity">
    <text evidence="1 4">Belongs to the purine/pyrimidine phosphoribosyltransferase family. PyrR subfamily.</text>
</comment>
<dbReference type="RefSeq" id="WP_354023554.1">
    <property type="nucleotide sequence ID" value="NZ_JBEPSJ010000001.1"/>
</dbReference>
<evidence type="ECO:0000259" key="5">
    <source>
        <dbReference type="Pfam" id="PF00156"/>
    </source>
</evidence>
<dbReference type="CDD" id="cd06223">
    <property type="entry name" value="PRTases_typeI"/>
    <property type="match status" value="1"/>
</dbReference>
<accession>A0ABV2QK59</accession>
<dbReference type="SUPFAM" id="SSF53271">
    <property type="entry name" value="PRTase-like"/>
    <property type="match status" value="1"/>
</dbReference>
<dbReference type="PANTHER" id="PTHR11608:SF0">
    <property type="entry name" value="BIFUNCTIONAL PROTEIN PYRR"/>
    <property type="match status" value="1"/>
</dbReference>
<dbReference type="InterPro" id="IPR000836">
    <property type="entry name" value="PRTase_dom"/>
</dbReference>
<dbReference type="Pfam" id="PF00156">
    <property type="entry name" value="Pribosyltran"/>
    <property type="match status" value="1"/>
</dbReference>
<comment type="catalytic activity">
    <reaction evidence="4">
        <text>UMP + diphosphate = 5-phospho-alpha-D-ribose 1-diphosphate + uracil</text>
        <dbReference type="Rhea" id="RHEA:13017"/>
        <dbReference type="ChEBI" id="CHEBI:17568"/>
        <dbReference type="ChEBI" id="CHEBI:33019"/>
        <dbReference type="ChEBI" id="CHEBI:57865"/>
        <dbReference type="ChEBI" id="CHEBI:58017"/>
        <dbReference type="EC" id="2.4.2.9"/>
    </reaction>
</comment>
<evidence type="ECO:0000313" key="7">
    <source>
        <dbReference type="Proteomes" id="UP001549257"/>
    </source>
</evidence>
<dbReference type="NCBIfam" id="NF003547">
    <property type="entry name" value="PRK05205.1-3"/>
    <property type="match status" value="1"/>
</dbReference>
<keyword evidence="4 6" id="KW-0808">Transferase</keyword>
<dbReference type="Gene3D" id="3.40.50.2020">
    <property type="match status" value="1"/>
</dbReference>
<evidence type="ECO:0000256" key="1">
    <source>
        <dbReference type="ARBA" id="ARBA00005565"/>
    </source>
</evidence>
<dbReference type="HAMAP" id="MF_01219">
    <property type="entry name" value="PyrR"/>
    <property type="match status" value="1"/>
</dbReference>
<evidence type="ECO:0000256" key="4">
    <source>
        <dbReference type="HAMAP-Rule" id="MF_01219"/>
    </source>
</evidence>
<keyword evidence="4 6" id="KW-0328">Glycosyltransferase</keyword>
<gene>
    <name evidence="4" type="primary">pyrR</name>
    <name evidence="6" type="ORF">ABIE21_000870</name>
</gene>
<feature type="short sequence motif" description="PRPP-binding" evidence="4">
    <location>
        <begin position="98"/>
        <end position="110"/>
    </location>
</feature>
<comment type="function">
    <text evidence="4">Regulates the transcription of the pyrimidine nucleotide (pyr) operon in response to exogenous pyrimidines.</text>
</comment>
<name>A0ABV2QK59_9MICO</name>
<dbReference type="NCBIfam" id="NF003549">
    <property type="entry name" value="PRK05205.1-5"/>
    <property type="match status" value="1"/>
</dbReference>
<dbReference type="InterPro" id="IPR029057">
    <property type="entry name" value="PRTase-like"/>
</dbReference>
<dbReference type="Proteomes" id="UP001549257">
    <property type="component" value="Unassembled WGS sequence"/>
</dbReference>
<comment type="function">
    <text evidence="4">Also displays a weak uracil phosphoribosyltransferase activity which is not physiologically significant.</text>
</comment>
<dbReference type="InterPro" id="IPR023050">
    <property type="entry name" value="PyrR"/>
</dbReference>
<keyword evidence="2 4" id="KW-0805">Transcription regulation</keyword>
<dbReference type="PANTHER" id="PTHR11608">
    <property type="entry name" value="BIFUNCTIONAL PROTEIN PYRR"/>
    <property type="match status" value="1"/>
</dbReference>
<dbReference type="GO" id="GO:0004845">
    <property type="term" value="F:uracil phosphoribosyltransferase activity"/>
    <property type="evidence" value="ECO:0007669"/>
    <property type="project" value="UniProtKB-EC"/>
</dbReference>
<keyword evidence="3 4" id="KW-0804">Transcription</keyword>
<organism evidence="6 7">
    <name type="scientific">Conyzicola nivalis</name>
    <dbReference type="NCBI Taxonomy" id="1477021"/>
    <lineage>
        <taxon>Bacteria</taxon>
        <taxon>Bacillati</taxon>
        <taxon>Actinomycetota</taxon>
        <taxon>Actinomycetes</taxon>
        <taxon>Micrococcales</taxon>
        <taxon>Microbacteriaceae</taxon>
        <taxon>Conyzicola</taxon>
    </lineage>
</organism>
<evidence type="ECO:0000313" key="6">
    <source>
        <dbReference type="EMBL" id="MET4581380.1"/>
    </source>
</evidence>
<proteinExistence type="inferred from homology"/>